<dbReference type="SUPFAM" id="SSF53092">
    <property type="entry name" value="Creatinase/prolidase N-terminal domain"/>
    <property type="match status" value="1"/>
</dbReference>
<reference evidence="7 8" key="1">
    <citation type="submission" date="2015-03" db="EMBL/GenBank/DDBJ databases">
        <title>Genome sequence of Tenacibaculum sp. S2-2, isolated from intestinal microbiota of sea cucumber, Apostichopus japonicas.</title>
        <authorList>
            <person name="Shao Z."/>
            <person name="Wang L."/>
            <person name="Li X."/>
        </authorList>
    </citation>
    <scope>NUCLEOTIDE SEQUENCE [LARGE SCALE GENOMIC DNA]</scope>
    <source>
        <strain evidence="7 8">S2-2</strain>
    </source>
</reference>
<dbReference type="SUPFAM" id="SSF55920">
    <property type="entry name" value="Creatinase/aminopeptidase"/>
    <property type="match status" value="1"/>
</dbReference>
<dbReference type="InterPro" id="IPR033740">
    <property type="entry name" value="Pept_M24B"/>
</dbReference>
<dbReference type="GO" id="GO:0070006">
    <property type="term" value="F:metalloaminopeptidase activity"/>
    <property type="evidence" value="ECO:0007669"/>
    <property type="project" value="InterPro"/>
</dbReference>
<dbReference type="EMBL" id="LAPZ01000012">
    <property type="protein sequence ID" value="OSY87330.1"/>
    <property type="molecule type" value="Genomic_DNA"/>
</dbReference>
<dbReference type="InterPro" id="IPR050422">
    <property type="entry name" value="X-Pro_aminopeptidase_P"/>
</dbReference>
<organism evidence="7 8">
    <name type="scientific">Tenacibaculum holothuriorum</name>
    <dbReference type="NCBI Taxonomy" id="1635173"/>
    <lineage>
        <taxon>Bacteria</taxon>
        <taxon>Pseudomonadati</taxon>
        <taxon>Bacteroidota</taxon>
        <taxon>Flavobacteriia</taxon>
        <taxon>Flavobacteriales</taxon>
        <taxon>Flavobacteriaceae</taxon>
        <taxon>Tenacibaculum</taxon>
    </lineage>
</organism>
<dbReference type="GO" id="GO:0046872">
    <property type="term" value="F:metal ion binding"/>
    <property type="evidence" value="ECO:0007669"/>
    <property type="project" value="UniProtKB-KW"/>
</dbReference>
<dbReference type="Pfam" id="PF16189">
    <property type="entry name" value="Creatinase_N_2"/>
    <property type="match status" value="1"/>
</dbReference>
<keyword evidence="8" id="KW-1185">Reference proteome</keyword>
<dbReference type="GO" id="GO:0005737">
    <property type="term" value="C:cytoplasm"/>
    <property type="evidence" value="ECO:0007669"/>
    <property type="project" value="UniProtKB-ARBA"/>
</dbReference>
<dbReference type="FunFam" id="3.90.230.10:FF:000009">
    <property type="entry name" value="xaa-Pro aminopeptidase 2"/>
    <property type="match status" value="1"/>
</dbReference>
<dbReference type="STRING" id="1635173.WH52_11830"/>
<evidence type="ECO:0000259" key="6">
    <source>
        <dbReference type="Pfam" id="PF16188"/>
    </source>
</evidence>
<dbReference type="Gene3D" id="3.40.350.10">
    <property type="entry name" value="Creatinase/prolidase N-terminal domain"/>
    <property type="match status" value="2"/>
</dbReference>
<dbReference type="Pfam" id="PF00557">
    <property type="entry name" value="Peptidase_M24"/>
    <property type="match status" value="1"/>
</dbReference>
<name>A0A1Y2PAZ3_9FLAO</name>
<dbReference type="InterPro" id="IPR032416">
    <property type="entry name" value="Peptidase_M24_C"/>
</dbReference>
<evidence type="ECO:0000256" key="3">
    <source>
        <dbReference type="ARBA" id="ARBA00022801"/>
    </source>
</evidence>
<comment type="caution">
    <text evidence="7">The sequence shown here is derived from an EMBL/GenBank/DDBJ whole genome shotgun (WGS) entry which is preliminary data.</text>
</comment>
<dbReference type="InterPro" id="IPR000587">
    <property type="entry name" value="Creatinase_N"/>
</dbReference>
<evidence type="ECO:0000256" key="1">
    <source>
        <dbReference type="ARBA" id="ARBA00008766"/>
    </source>
</evidence>
<dbReference type="AlphaFoldDB" id="A0A1Y2PAZ3"/>
<gene>
    <name evidence="7" type="ORF">WH52_11830</name>
</gene>
<evidence type="ECO:0000259" key="5">
    <source>
        <dbReference type="Pfam" id="PF01321"/>
    </source>
</evidence>
<evidence type="ECO:0000259" key="4">
    <source>
        <dbReference type="Pfam" id="PF00557"/>
    </source>
</evidence>
<dbReference type="InterPro" id="IPR029149">
    <property type="entry name" value="Creatin/AminoP/Spt16_N"/>
</dbReference>
<keyword evidence="3" id="KW-0378">Hydrolase</keyword>
<evidence type="ECO:0008006" key="9">
    <source>
        <dbReference type="Google" id="ProtNLM"/>
    </source>
</evidence>
<evidence type="ECO:0000256" key="2">
    <source>
        <dbReference type="ARBA" id="ARBA00022723"/>
    </source>
</evidence>
<feature type="domain" description="Peptidase M24 C-terminal" evidence="6">
    <location>
        <begin position="538"/>
        <end position="597"/>
    </location>
</feature>
<dbReference type="Pfam" id="PF01321">
    <property type="entry name" value="Creatinase_N"/>
    <property type="match status" value="1"/>
</dbReference>
<comment type="similarity">
    <text evidence="1">Belongs to the peptidase M24B family.</text>
</comment>
<dbReference type="CDD" id="cd01085">
    <property type="entry name" value="APP"/>
    <property type="match status" value="1"/>
</dbReference>
<dbReference type="Gene3D" id="3.90.230.10">
    <property type="entry name" value="Creatinase/methionine aminopeptidase superfamily"/>
    <property type="match status" value="1"/>
</dbReference>
<dbReference type="Proteomes" id="UP000194221">
    <property type="component" value="Unassembled WGS sequence"/>
</dbReference>
<accession>A0A1Y2PAZ3</accession>
<evidence type="ECO:0000313" key="7">
    <source>
        <dbReference type="EMBL" id="OSY87330.1"/>
    </source>
</evidence>
<protein>
    <recommendedName>
        <fullName evidence="9">Peptidase M24</fullName>
    </recommendedName>
</protein>
<feature type="domain" description="Peptidase M24" evidence="4">
    <location>
        <begin position="316"/>
        <end position="526"/>
    </location>
</feature>
<evidence type="ECO:0000313" key="8">
    <source>
        <dbReference type="Proteomes" id="UP000194221"/>
    </source>
</evidence>
<sequence length="597" mass="67713">MEVMILNRIAALRNYMNHHNLDTFIIPSTDPHQSEYVADHWKVRTYFSGFTGSAGILIITQKVAALWTDSRYFLQFEDECGNSEIELYKQSIPHAPEHIPWLCNLLNKKDTIGIDFRQFSKSQIDYLKDCIGDKEIQLKNHPHFTKEIWLDRPSLPKGKVSNHSLEFSGESAKSKLAKVQLELKKQKADYYFFSSLDEIAWLFNIRATDVDFTPLVTSYALVGVEETILFCNCERFSQEHLEELKSIGVSVLDYDEVAVELPKLSKETVIVTDVFSLNYACYNAIQGSIVHQNSVVKEWKSIKNTTEINGAISCMKKDGVALTKFFMWLEESLQHKKLSEYEIGRKLESFRAEQERYSGESFAAIVGYKGNGAIIHYTAPKEKSALVEKKGILLIDSGAQYKDGTTDITRTLWLGGEPSEAIKQAYTAVLKGYISLEQISFPEGTIGVQLDVLARMHLWQEGLSYPHGTGHGIGSFGMVHEPEQGFATSGVTSRGTAIHKENQLTTIEPGCYVAGEFGIRIENIVLSKFSKKTQFGTFLKFEPLTLSPIDTQLILVDKLSEKEIQWLNEYHQKVYDTLSGLLNKEECEWLKEKCKKI</sequence>
<proteinExistence type="inferred from homology"/>
<dbReference type="Pfam" id="PF16188">
    <property type="entry name" value="Peptidase_M24_C"/>
    <property type="match status" value="1"/>
</dbReference>
<dbReference type="InterPro" id="IPR036005">
    <property type="entry name" value="Creatinase/aminopeptidase-like"/>
</dbReference>
<keyword evidence="2" id="KW-0479">Metal-binding</keyword>
<feature type="domain" description="Creatinase N-terminal" evidence="5">
    <location>
        <begin position="8"/>
        <end position="134"/>
    </location>
</feature>
<dbReference type="InParanoid" id="A0A1Y2PAZ3"/>
<dbReference type="InterPro" id="IPR000994">
    <property type="entry name" value="Pept_M24"/>
</dbReference>
<dbReference type="PANTHER" id="PTHR43763">
    <property type="entry name" value="XAA-PRO AMINOPEPTIDASE 1"/>
    <property type="match status" value="1"/>
</dbReference>
<dbReference type="PANTHER" id="PTHR43763:SF6">
    <property type="entry name" value="XAA-PRO AMINOPEPTIDASE 1"/>
    <property type="match status" value="1"/>
</dbReference>